<feature type="region of interest" description="Disordered" evidence="1">
    <location>
        <begin position="1"/>
        <end position="230"/>
    </location>
</feature>
<gene>
    <name evidence="3" type="ORF">RFI_37205</name>
</gene>
<name>X6LE16_RETFI</name>
<dbReference type="Gene3D" id="2.30.29.30">
    <property type="entry name" value="Pleckstrin-homology domain (PH domain)/Phosphotyrosine-binding domain (PTB)"/>
    <property type="match status" value="1"/>
</dbReference>
<feature type="compositionally biased region" description="Basic and acidic residues" evidence="1">
    <location>
        <begin position="204"/>
        <end position="224"/>
    </location>
</feature>
<feature type="compositionally biased region" description="Polar residues" evidence="1">
    <location>
        <begin position="189"/>
        <end position="198"/>
    </location>
</feature>
<dbReference type="InterPro" id="IPR001849">
    <property type="entry name" value="PH_domain"/>
</dbReference>
<dbReference type="InterPro" id="IPR051707">
    <property type="entry name" value="PI-Interact_SigTrans_Reg"/>
</dbReference>
<dbReference type="PROSITE" id="PS50003">
    <property type="entry name" value="PH_DOMAIN"/>
    <property type="match status" value="1"/>
</dbReference>
<comment type="caution">
    <text evidence="3">The sequence shown here is derived from an EMBL/GenBank/DDBJ whole genome shotgun (WGS) entry which is preliminary data.</text>
</comment>
<dbReference type="FunFam" id="2.30.29.30:FF:000286">
    <property type="entry name" value="PH-protein kinase domain containing protein"/>
    <property type="match status" value="1"/>
</dbReference>
<dbReference type="InterPro" id="IPR011993">
    <property type="entry name" value="PH-like_dom_sf"/>
</dbReference>
<feature type="domain" description="PH" evidence="2">
    <location>
        <begin position="316"/>
        <end position="409"/>
    </location>
</feature>
<dbReference type="Pfam" id="PF00169">
    <property type="entry name" value="PH"/>
    <property type="match status" value="1"/>
</dbReference>
<dbReference type="EMBL" id="ASPP01041559">
    <property type="protein sequence ID" value="ETO00248.1"/>
    <property type="molecule type" value="Genomic_DNA"/>
</dbReference>
<dbReference type="AlphaFoldDB" id="X6LE16"/>
<accession>X6LE16</accession>
<protein>
    <recommendedName>
        <fullName evidence="2">PH domain-containing protein</fullName>
    </recommendedName>
</protein>
<dbReference type="SUPFAM" id="SSF50729">
    <property type="entry name" value="PH domain-like"/>
    <property type="match status" value="1"/>
</dbReference>
<keyword evidence="4" id="KW-1185">Reference proteome</keyword>
<evidence type="ECO:0000259" key="2">
    <source>
        <dbReference type="PROSITE" id="PS50003"/>
    </source>
</evidence>
<dbReference type="SMART" id="SM00233">
    <property type="entry name" value="PH"/>
    <property type="match status" value="1"/>
</dbReference>
<dbReference type="PANTHER" id="PTHR14336">
    <property type="entry name" value="TANDEM PH DOMAIN CONTAINING PROTEIN"/>
    <property type="match status" value="1"/>
</dbReference>
<proteinExistence type="predicted"/>
<dbReference type="Proteomes" id="UP000023152">
    <property type="component" value="Unassembled WGS sequence"/>
</dbReference>
<reference evidence="3 4" key="1">
    <citation type="journal article" date="2013" name="Curr. Biol.">
        <title>The Genome of the Foraminiferan Reticulomyxa filosa.</title>
        <authorList>
            <person name="Glockner G."/>
            <person name="Hulsmann N."/>
            <person name="Schleicher M."/>
            <person name="Noegel A.A."/>
            <person name="Eichinger L."/>
            <person name="Gallinger C."/>
            <person name="Pawlowski J."/>
            <person name="Sierra R."/>
            <person name="Euteneuer U."/>
            <person name="Pillet L."/>
            <person name="Moustafa A."/>
            <person name="Platzer M."/>
            <person name="Groth M."/>
            <person name="Szafranski K."/>
            <person name="Schliwa M."/>
        </authorList>
    </citation>
    <scope>NUCLEOTIDE SEQUENCE [LARGE SCALE GENOMIC DNA]</scope>
</reference>
<feature type="compositionally biased region" description="Polar residues" evidence="1">
    <location>
        <begin position="148"/>
        <end position="175"/>
    </location>
</feature>
<evidence type="ECO:0000313" key="4">
    <source>
        <dbReference type="Proteomes" id="UP000023152"/>
    </source>
</evidence>
<dbReference type="CDD" id="cd00821">
    <property type="entry name" value="PH"/>
    <property type="match status" value="1"/>
</dbReference>
<organism evidence="3 4">
    <name type="scientific">Reticulomyxa filosa</name>
    <dbReference type="NCBI Taxonomy" id="46433"/>
    <lineage>
        <taxon>Eukaryota</taxon>
        <taxon>Sar</taxon>
        <taxon>Rhizaria</taxon>
        <taxon>Retaria</taxon>
        <taxon>Foraminifera</taxon>
        <taxon>Monothalamids</taxon>
        <taxon>Reticulomyxidae</taxon>
        <taxon>Reticulomyxa</taxon>
    </lineage>
</organism>
<feature type="compositionally biased region" description="Acidic residues" evidence="1">
    <location>
        <begin position="27"/>
        <end position="36"/>
    </location>
</feature>
<sequence>MSELCDERQVVCNESASMKNKEKGNSDNEEVEEETDDIIHIVMNEYATAGGPEQDDNIRAIERRREEQEDVEDEEESSSSELLYDPRDKTTSTPQGDDDYVPRVSPPVFSKPLSQSQLSVPGVTKAKTIEIRLSVMTDNGDKAAVPRSFSSSSYQDMANSKPRSAQTERPSSKSMLTKVEDNKTLKTPMGTTHSTNDDSANDDNENKTSDEEGNRNRESENEHEQQDDEDDNLEYLTSLHPYPMIGPHSWPSSAEPYCEYKFCKGKEKGKIKKNQSTSNRYSSEMTIDYFMSIAPISANESQLGNDVTKEETKNRAPVIEGWMKKQGEKFIKSWKNRWCVLYEDQKLYYYVDAKPQNARGVADLSMTQSIVMVDSLKIEIITPKRIWYFECGDAKQRNSWVNAIAKVTKARVIVKKTNKDSLSP</sequence>
<dbReference type="OrthoDB" id="430364at2759"/>
<feature type="compositionally biased region" description="Acidic residues" evidence="1">
    <location>
        <begin position="68"/>
        <end position="78"/>
    </location>
</feature>
<evidence type="ECO:0000256" key="1">
    <source>
        <dbReference type="SAM" id="MobiDB-lite"/>
    </source>
</evidence>
<feature type="compositionally biased region" description="Basic and acidic residues" evidence="1">
    <location>
        <begin position="56"/>
        <end position="67"/>
    </location>
</feature>
<evidence type="ECO:0000313" key="3">
    <source>
        <dbReference type="EMBL" id="ETO00248.1"/>
    </source>
</evidence>